<keyword evidence="6" id="KW-1185">Reference proteome</keyword>
<dbReference type="PANTHER" id="PTHR33204">
    <property type="entry name" value="TRANSCRIPTIONAL REGULATOR, MARR FAMILY"/>
    <property type="match status" value="1"/>
</dbReference>
<dbReference type="Pfam" id="PF01638">
    <property type="entry name" value="HxlR"/>
    <property type="match status" value="1"/>
</dbReference>
<evidence type="ECO:0000256" key="2">
    <source>
        <dbReference type="ARBA" id="ARBA00023125"/>
    </source>
</evidence>
<dbReference type="AlphaFoldDB" id="A0A7J9SNR7"/>
<dbReference type="EMBL" id="JACKXD010000007">
    <property type="protein sequence ID" value="MBB6647866.1"/>
    <property type="molecule type" value="Genomic_DNA"/>
</dbReference>
<reference evidence="5 6" key="1">
    <citation type="submission" date="2020-08" db="EMBL/GenBank/DDBJ databases">
        <authorList>
            <person name="Seo M.-J."/>
        </authorList>
    </citation>
    <scope>NUCLEOTIDE SEQUENCE [LARGE SCALE GENOMIC DNA]</scope>
    <source>
        <strain evidence="5 6">MBLA0160</strain>
    </source>
</reference>
<dbReference type="PROSITE" id="PS51118">
    <property type="entry name" value="HTH_HXLR"/>
    <property type="match status" value="1"/>
</dbReference>
<dbReference type="PANTHER" id="PTHR33204:SF37">
    <property type="entry name" value="HTH-TYPE TRANSCRIPTIONAL REGULATOR YODB"/>
    <property type="match status" value="1"/>
</dbReference>
<dbReference type="InterPro" id="IPR036390">
    <property type="entry name" value="WH_DNA-bd_sf"/>
</dbReference>
<evidence type="ECO:0000313" key="6">
    <source>
        <dbReference type="Proteomes" id="UP000546257"/>
    </source>
</evidence>
<dbReference type="Gene3D" id="1.10.10.10">
    <property type="entry name" value="Winged helix-like DNA-binding domain superfamily/Winged helix DNA-binding domain"/>
    <property type="match status" value="1"/>
</dbReference>
<accession>A0A7J9SNR7</accession>
<dbReference type="SUPFAM" id="SSF46785">
    <property type="entry name" value="Winged helix' DNA-binding domain"/>
    <property type="match status" value="1"/>
</dbReference>
<comment type="caution">
    <text evidence="5">The sequence shown here is derived from an EMBL/GenBank/DDBJ whole genome shotgun (WGS) entry which is preliminary data.</text>
</comment>
<keyword evidence="1" id="KW-0805">Transcription regulation</keyword>
<gene>
    <name evidence="5" type="ORF">H5V44_16515</name>
</gene>
<evidence type="ECO:0000313" key="5">
    <source>
        <dbReference type="EMBL" id="MBB6647866.1"/>
    </source>
</evidence>
<dbReference type="Proteomes" id="UP000546257">
    <property type="component" value="Unassembled WGS sequence"/>
</dbReference>
<keyword evidence="2" id="KW-0238">DNA-binding</keyword>
<evidence type="ECO:0000259" key="4">
    <source>
        <dbReference type="PROSITE" id="PS51118"/>
    </source>
</evidence>
<evidence type="ECO:0000256" key="3">
    <source>
        <dbReference type="ARBA" id="ARBA00023163"/>
    </source>
</evidence>
<sequence length="92" mass="10683">MHETVRSVIKPKWSLEILAALSAESPQNFSQIETQLETSSDIITKRLRLLEKYGLIDRTEHTTKNVQYEITERGEEVLKRLETIDTLLENGR</sequence>
<organism evidence="5 6">
    <name type="scientific">Halobellus ruber</name>
    <dbReference type="NCBI Taxonomy" id="2761102"/>
    <lineage>
        <taxon>Archaea</taxon>
        <taxon>Methanobacteriati</taxon>
        <taxon>Methanobacteriota</taxon>
        <taxon>Stenosarchaea group</taxon>
        <taxon>Halobacteria</taxon>
        <taxon>Halobacteriales</taxon>
        <taxon>Haloferacaceae</taxon>
        <taxon>Halobellus</taxon>
    </lineage>
</organism>
<protein>
    <submittedName>
        <fullName evidence="5">Helix-turn-helix transcriptional regulator</fullName>
    </submittedName>
</protein>
<proteinExistence type="predicted"/>
<dbReference type="GO" id="GO:0003677">
    <property type="term" value="F:DNA binding"/>
    <property type="evidence" value="ECO:0007669"/>
    <property type="project" value="UniProtKB-KW"/>
</dbReference>
<dbReference type="RefSeq" id="WP_185194233.1">
    <property type="nucleotide sequence ID" value="NZ_JACKXD010000007.1"/>
</dbReference>
<dbReference type="InterPro" id="IPR002577">
    <property type="entry name" value="HTH_HxlR"/>
</dbReference>
<name>A0A7J9SNR7_9EURY</name>
<evidence type="ECO:0000256" key="1">
    <source>
        <dbReference type="ARBA" id="ARBA00023015"/>
    </source>
</evidence>
<dbReference type="InterPro" id="IPR036388">
    <property type="entry name" value="WH-like_DNA-bd_sf"/>
</dbReference>
<keyword evidence="3" id="KW-0804">Transcription</keyword>
<feature type="domain" description="HTH hxlR-type" evidence="4">
    <location>
        <begin position="1"/>
        <end position="92"/>
    </location>
</feature>